<dbReference type="EMBL" id="BJWL01000339">
    <property type="protein sequence ID" value="GFS39943.1"/>
    <property type="molecule type" value="Genomic_DNA"/>
</dbReference>
<proteinExistence type="predicted"/>
<keyword evidence="2" id="KW-1185">Reference proteome</keyword>
<reference evidence="2" key="1">
    <citation type="submission" date="2019-07" db="EMBL/GenBank/DDBJ databases">
        <title>De Novo Assembly of kiwifruit Actinidia rufa.</title>
        <authorList>
            <person name="Sugita-Konishi S."/>
            <person name="Sato K."/>
            <person name="Mori E."/>
            <person name="Abe Y."/>
            <person name="Kisaki G."/>
            <person name="Hamano K."/>
            <person name="Suezawa K."/>
            <person name="Otani M."/>
            <person name="Fukuda T."/>
            <person name="Manabe T."/>
            <person name="Gomi K."/>
            <person name="Tabuchi M."/>
            <person name="Akimitsu K."/>
            <person name="Kataoka I."/>
        </authorList>
    </citation>
    <scope>NUCLEOTIDE SEQUENCE [LARGE SCALE GENOMIC DNA]</scope>
    <source>
        <strain evidence="2">cv. Fuchu</strain>
    </source>
</reference>
<protein>
    <submittedName>
        <fullName evidence="1">Uncharacterized protein</fullName>
    </submittedName>
</protein>
<accession>A0A7J0DPW2</accession>
<name>A0A7J0DPW2_9ERIC</name>
<evidence type="ECO:0000313" key="1">
    <source>
        <dbReference type="EMBL" id="GFS39943.1"/>
    </source>
</evidence>
<dbReference type="Proteomes" id="UP000585474">
    <property type="component" value="Unassembled WGS sequence"/>
</dbReference>
<comment type="caution">
    <text evidence="1">The sequence shown here is derived from an EMBL/GenBank/DDBJ whole genome shotgun (WGS) entry which is preliminary data.</text>
</comment>
<evidence type="ECO:0000313" key="2">
    <source>
        <dbReference type="Proteomes" id="UP000585474"/>
    </source>
</evidence>
<dbReference type="AlphaFoldDB" id="A0A7J0DPW2"/>
<sequence>MTSPDLVRAGTPNELSLHSKFGGALRRSSVRTPFDTSLVRNNNCTERLSEGQRPVIIPRDDRGQKITCTTEYLLTAPMPRWRRRQLMISYQLRRRDMAESATHSLTQQASSHVLSLGIKEKHCRSHEGHMKFYSKIYRLSLSLRFRISNLTVGEPFSENSSGDRPHYCCARRRGHHKSVTREVGATYATAEPP</sequence>
<dbReference type="OrthoDB" id="277288at2759"/>
<organism evidence="1 2">
    <name type="scientific">Actinidia rufa</name>
    <dbReference type="NCBI Taxonomy" id="165716"/>
    <lineage>
        <taxon>Eukaryota</taxon>
        <taxon>Viridiplantae</taxon>
        <taxon>Streptophyta</taxon>
        <taxon>Embryophyta</taxon>
        <taxon>Tracheophyta</taxon>
        <taxon>Spermatophyta</taxon>
        <taxon>Magnoliopsida</taxon>
        <taxon>eudicotyledons</taxon>
        <taxon>Gunneridae</taxon>
        <taxon>Pentapetalae</taxon>
        <taxon>asterids</taxon>
        <taxon>Ericales</taxon>
        <taxon>Actinidiaceae</taxon>
        <taxon>Actinidia</taxon>
    </lineage>
</organism>
<gene>
    <name evidence="1" type="ORF">Acr_00g0065740</name>
</gene>